<dbReference type="GO" id="GO:0008934">
    <property type="term" value="F:inositol monophosphate 1-phosphatase activity"/>
    <property type="evidence" value="ECO:0007669"/>
    <property type="project" value="TreeGrafter"/>
</dbReference>
<dbReference type="EMBL" id="WKLP01000029">
    <property type="protein sequence ID" value="MRY13369.1"/>
    <property type="molecule type" value="Genomic_DNA"/>
</dbReference>
<dbReference type="Pfam" id="PF00459">
    <property type="entry name" value="Inositol_P"/>
    <property type="match status" value="1"/>
</dbReference>
<evidence type="ECO:0000313" key="2">
    <source>
        <dbReference type="EMBL" id="MRY13369.1"/>
    </source>
</evidence>
<reference evidence="2" key="1">
    <citation type="journal article" date="2019" name="Nat. Med.">
        <title>A library of human gut bacterial isolates paired with longitudinal multiomics data enables mechanistic microbiome research.</title>
        <authorList>
            <person name="Poyet M."/>
            <person name="Groussin M."/>
            <person name="Gibbons S.M."/>
            <person name="Avila-Pacheco J."/>
            <person name="Jiang X."/>
            <person name="Kearney S.M."/>
            <person name="Perrotta A.R."/>
            <person name="Berdy B."/>
            <person name="Zhao S."/>
            <person name="Lieberman T.D."/>
            <person name="Swanson P.K."/>
            <person name="Smith M."/>
            <person name="Roesemann S."/>
            <person name="Alexander J.E."/>
            <person name="Rich S.A."/>
            <person name="Livny J."/>
            <person name="Vlamakis H."/>
            <person name="Clish C."/>
            <person name="Bullock K."/>
            <person name="Deik A."/>
            <person name="Scott J."/>
            <person name="Pierce K.A."/>
            <person name="Xavier R.J."/>
            <person name="Alm E.J."/>
        </authorList>
    </citation>
    <scope>NUCLEOTIDE SEQUENCE</scope>
    <source>
        <strain evidence="2">BIOML-A4</strain>
    </source>
</reference>
<proteinExistence type="predicted"/>
<feature type="binding site" evidence="1">
    <location>
        <position position="63"/>
    </location>
    <ligand>
        <name>Mg(2+)</name>
        <dbReference type="ChEBI" id="CHEBI:18420"/>
        <label>1</label>
        <note>catalytic</note>
    </ligand>
</feature>
<accession>A0A6G1ZHG2</accession>
<comment type="cofactor">
    <cofactor evidence="1">
        <name>Mg(2+)</name>
        <dbReference type="ChEBI" id="CHEBI:18420"/>
    </cofactor>
</comment>
<gene>
    <name evidence="2" type="ORF">GKE01_18160</name>
</gene>
<keyword evidence="1" id="KW-0460">Magnesium</keyword>
<dbReference type="GO" id="GO:0007165">
    <property type="term" value="P:signal transduction"/>
    <property type="evidence" value="ECO:0007669"/>
    <property type="project" value="TreeGrafter"/>
</dbReference>
<name>A0A6G1ZHG2_9BACT</name>
<dbReference type="SUPFAM" id="SSF56655">
    <property type="entry name" value="Carbohydrate phosphatase"/>
    <property type="match status" value="1"/>
</dbReference>
<organism evidence="2">
    <name type="scientific">Parabacteroides goldsteinii</name>
    <dbReference type="NCBI Taxonomy" id="328812"/>
    <lineage>
        <taxon>Bacteria</taxon>
        <taxon>Pseudomonadati</taxon>
        <taxon>Bacteroidota</taxon>
        <taxon>Bacteroidia</taxon>
        <taxon>Bacteroidales</taxon>
        <taxon>Tannerellaceae</taxon>
        <taxon>Parabacteroides</taxon>
    </lineage>
</organism>
<feature type="binding site" evidence="1">
    <location>
        <position position="82"/>
    </location>
    <ligand>
        <name>Mg(2+)</name>
        <dbReference type="ChEBI" id="CHEBI:18420"/>
        <label>1</label>
        <note>catalytic</note>
    </ligand>
</feature>
<dbReference type="PRINTS" id="PR00377">
    <property type="entry name" value="IMPHPHTASES"/>
</dbReference>
<dbReference type="GO" id="GO:0046872">
    <property type="term" value="F:metal ion binding"/>
    <property type="evidence" value="ECO:0007669"/>
    <property type="project" value="UniProtKB-KW"/>
</dbReference>
<feature type="binding site" evidence="1">
    <location>
        <position position="84"/>
    </location>
    <ligand>
        <name>Mg(2+)</name>
        <dbReference type="ChEBI" id="CHEBI:18420"/>
        <label>1</label>
        <note>catalytic</note>
    </ligand>
</feature>
<feature type="binding site" evidence="1">
    <location>
        <position position="85"/>
    </location>
    <ligand>
        <name>Mg(2+)</name>
        <dbReference type="ChEBI" id="CHEBI:18420"/>
        <label>1</label>
        <note>catalytic</note>
    </ligand>
</feature>
<dbReference type="GO" id="GO:0006020">
    <property type="term" value="P:inositol metabolic process"/>
    <property type="evidence" value="ECO:0007669"/>
    <property type="project" value="TreeGrafter"/>
</dbReference>
<dbReference type="InterPro" id="IPR000760">
    <property type="entry name" value="Inositol_monophosphatase-like"/>
</dbReference>
<dbReference type="RefSeq" id="WP_010802964.1">
    <property type="nucleotide sequence ID" value="NZ_CAJSYT010000003.1"/>
</dbReference>
<evidence type="ECO:0000256" key="1">
    <source>
        <dbReference type="PIRSR" id="PIRSR600760-2"/>
    </source>
</evidence>
<dbReference type="PANTHER" id="PTHR20854:SF4">
    <property type="entry name" value="INOSITOL-1-MONOPHOSPHATASE-RELATED"/>
    <property type="match status" value="1"/>
</dbReference>
<dbReference type="PANTHER" id="PTHR20854">
    <property type="entry name" value="INOSITOL MONOPHOSPHATASE"/>
    <property type="match status" value="1"/>
</dbReference>
<protein>
    <submittedName>
        <fullName evidence="2">Inositol monophosphatase</fullName>
    </submittedName>
</protein>
<dbReference type="AlphaFoldDB" id="A0A6G1ZHG2"/>
<sequence length="231" mass="26507">MNKNICRGIYALICEHLDDILTLRNTRILKDDLSFVSKGDLLCDKLVKNFIKENLPNSHIVSEEIKESWNIPTNAEYIVTVDPIDGTENFVSGLKEWGIGISIYHNDRHFQSMIALPEFNICLVTGDKLERISGSRLCGLPSYMKPEHFEQLDRDYEYRQLGCCMLNMYNVIKGCFTKFHHLTGCYSWDILPGMNLAIEHGLNVEIEGKKYSGCFLQPGIKYKFVVKDSII</sequence>
<comment type="caution">
    <text evidence="2">The sequence shown here is derived from an EMBL/GenBank/DDBJ whole genome shotgun (WGS) entry which is preliminary data.</text>
</comment>
<dbReference type="Gene3D" id="3.30.540.10">
    <property type="entry name" value="Fructose-1,6-Bisphosphatase, subunit A, domain 1"/>
    <property type="match status" value="1"/>
</dbReference>
<keyword evidence="1" id="KW-0479">Metal-binding</keyword>